<dbReference type="SUPFAM" id="SSF50341">
    <property type="entry name" value="CheW-like"/>
    <property type="match status" value="1"/>
</dbReference>
<dbReference type="PROSITE" id="PS50851">
    <property type="entry name" value="CHEW"/>
    <property type="match status" value="1"/>
</dbReference>
<evidence type="ECO:0000256" key="1">
    <source>
        <dbReference type="ARBA" id="ARBA00004496"/>
    </source>
</evidence>
<feature type="region of interest" description="Disordered" evidence="4">
    <location>
        <begin position="279"/>
        <end position="316"/>
    </location>
</feature>
<proteinExistence type="predicted"/>
<evidence type="ECO:0000313" key="7">
    <source>
        <dbReference type="Proteomes" id="UP001174315"/>
    </source>
</evidence>
<evidence type="ECO:0000313" key="6">
    <source>
        <dbReference type="EMBL" id="MDN8671544.1"/>
    </source>
</evidence>
<sequence length="454" mass="47620">MNTTGMLDDYLDELLGDIAVAPVAADAAPRPTSAAADGEREPTWDDLPAEVIYETDAVATAPANDDAALEAAFDAANVPAVDTEREPTWDDLPAEVIYETDAVAAAPASDDVSLEAAFDAAATPAADTGREPTWDDLPAEVIYETDAVAAAPANDDAALEAAFDAANVPAVDTEREPTWDDLPAEVVHETASVATAAVAPPAPEPTWDDLPDEVIYETDAADSLAHTDSPGLQAAFEAAADGEVVADIAAPAIAKAAARPAPATMPSMTRAAVAPPPQFAVDTPSSNRPGSWQELQAQAHQPASSPHPQNRRAGERTSRWLRLRCGTQAYALELLKVQEVVLPVPLLPLRGTAPEMLGIMNLRGQVVPVMDLGLHLGAASAEDDAQTRIVVLEENGETLGLRVSAVEDVANLTDSQIEPPDTARICQISNELFRGVARISQRPMILLDATQLLG</sequence>
<dbReference type="EMBL" id="JAUKNN010000073">
    <property type="protein sequence ID" value="MDN8671544.1"/>
    <property type="molecule type" value="Genomic_DNA"/>
</dbReference>
<dbReference type="PANTHER" id="PTHR22617">
    <property type="entry name" value="CHEMOTAXIS SENSOR HISTIDINE KINASE-RELATED"/>
    <property type="match status" value="1"/>
</dbReference>
<gene>
    <name evidence="6" type="ORF">Q0S36_19545</name>
</gene>
<evidence type="ECO:0000256" key="2">
    <source>
        <dbReference type="ARBA" id="ARBA00021483"/>
    </source>
</evidence>
<reference evidence="6" key="1">
    <citation type="submission" date="2023-07" db="EMBL/GenBank/DDBJ databases">
        <title>Stenotrophomonas isolates from soil.</title>
        <authorList>
            <person name="Sharma V."/>
            <person name="Zur-Pinska J."/>
            <person name="Hay A.G."/>
        </authorList>
    </citation>
    <scope>NUCLEOTIDE SEQUENCE</scope>
    <source>
        <strain evidence="6">C2</strain>
    </source>
</reference>
<dbReference type="InterPro" id="IPR002545">
    <property type="entry name" value="CheW-lke_dom"/>
</dbReference>
<dbReference type="InterPro" id="IPR039315">
    <property type="entry name" value="CheW"/>
</dbReference>
<feature type="domain" description="CheW-like" evidence="5">
    <location>
        <begin position="317"/>
        <end position="454"/>
    </location>
</feature>
<organism evidence="6 7">
    <name type="scientific">Stenotrophomonas indicatrix</name>
    <dbReference type="NCBI Taxonomy" id="2045451"/>
    <lineage>
        <taxon>Bacteria</taxon>
        <taxon>Pseudomonadati</taxon>
        <taxon>Pseudomonadota</taxon>
        <taxon>Gammaproteobacteria</taxon>
        <taxon>Lysobacterales</taxon>
        <taxon>Lysobacteraceae</taxon>
        <taxon>Stenotrophomonas</taxon>
    </lineage>
</organism>
<keyword evidence="3" id="KW-0963">Cytoplasm</keyword>
<dbReference type="Pfam" id="PF01584">
    <property type="entry name" value="CheW"/>
    <property type="match status" value="1"/>
</dbReference>
<dbReference type="Gene3D" id="2.40.50.180">
    <property type="entry name" value="CheA-289, Domain 4"/>
    <property type="match status" value="1"/>
</dbReference>
<dbReference type="SMART" id="SM00260">
    <property type="entry name" value="CheW"/>
    <property type="match status" value="1"/>
</dbReference>
<dbReference type="InterPro" id="IPR036061">
    <property type="entry name" value="CheW-like_dom_sf"/>
</dbReference>
<feature type="compositionally biased region" description="Polar residues" evidence="4">
    <location>
        <begin position="283"/>
        <end position="308"/>
    </location>
</feature>
<evidence type="ECO:0000256" key="4">
    <source>
        <dbReference type="SAM" id="MobiDB-lite"/>
    </source>
</evidence>
<keyword evidence="7" id="KW-1185">Reference proteome</keyword>
<dbReference type="Gene3D" id="2.30.30.40">
    <property type="entry name" value="SH3 Domains"/>
    <property type="match status" value="1"/>
</dbReference>
<comment type="caution">
    <text evidence="6">The sequence shown here is derived from an EMBL/GenBank/DDBJ whole genome shotgun (WGS) entry which is preliminary data.</text>
</comment>
<dbReference type="RefSeq" id="WP_099783906.1">
    <property type="nucleotide sequence ID" value="NZ_JAUKNN010000073.1"/>
</dbReference>
<name>A0ABT8QIG4_9GAMM</name>
<dbReference type="PANTHER" id="PTHR22617:SF45">
    <property type="entry name" value="CHEMOTAXIS PROTEIN CHEW"/>
    <property type="match status" value="1"/>
</dbReference>
<protein>
    <recommendedName>
        <fullName evidence="2">Chemotaxis protein CheW</fullName>
    </recommendedName>
</protein>
<feature type="region of interest" description="Disordered" evidence="4">
    <location>
        <begin position="26"/>
        <end position="45"/>
    </location>
</feature>
<evidence type="ECO:0000259" key="5">
    <source>
        <dbReference type="PROSITE" id="PS50851"/>
    </source>
</evidence>
<dbReference type="Proteomes" id="UP001174315">
    <property type="component" value="Unassembled WGS sequence"/>
</dbReference>
<accession>A0ABT8QIG4</accession>
<feature type="compositionally biased region" description="Low complexity" evidence="4">
    <location>
        <begin position="26"/>
        <end position="36"/>
    </location>
</feature>
<evidence type="ECO:0000256" key="3">
    <source>
        <dbReference type="ARBA" id="ARBA00022490"/>
    </source>
</evidence>
<comment type="subcellular location">
    <subcellularLocation>
        <location evidence="1">Cytoplasm</location>
    </subcellularLocation>
</comment>